<keyword evidence="2" id="KW-1185">Reference proteome</keyword>
<proteinExistence type="predicted"/>
<protein>
    <submittedName>
        <fullName evidence="1">Uncharacterized protein</fullName>
    </submittedName>
</protein>
<reference evidence="2" key="1">
    <citation type="journal article" date="2023" name="G3 (Bethesda)">
        <title>Genome assembly and association tests identify interacting loci associated with vigor, precocity, and sex in interspecific pistachio rootstocks.</title>
        <authorList>
            <person name="Palmer W."/>
            <person name="Jacygrad E."/>
            <person name="Sagayaradj S."/>
            <person name="Cavanaugh K."/>
            <person name="Han R."/>
            <person name="Bertier L."/>
            <person name="Beede B."/>
            <person name="Kafkas S."/>
            <person name="Golino D."/>
            <person name="Preece J."/>
            <person name="Michelmore R."/>
        </authorList>
    </citation>
    <scope>NUCLEOTIDE SEQUENCE [LARGE SCALE GENOMIC DNA]</scope>
</reference>
<evidence type="ECO:0000313" key="2">
    <source>
        <dbReference type="Proteomes" id="UP001164250"/>
    </source>
</evidence>
<evidence type="ECO:0000313" key="1">
    <source>
        <dbReference type="EMBL" id="KAJ0101477.1"/>
    </source>
</evidence>
<sequence>MNNSQSFVSPTPSPSNSPRSNTMLYLELSAMICICIVVTLLFFLLHKNRNRHRDRLRIRERERERSDSDPETRERQGIAQEALEQLLPLTNYGHQLDKSENSSYCVICLESFNDGETCRVFPVCNHIFHSSCIDAWLKDHLTCPVCRISCKANV</sequence>
<gene>
    <name evidence="1" type="ORF">Patl1_04655</name>
</gene>
<name>A0ACC1BQV8_9ROSI</name>
<organism evidence="1 2">
    <name type="scientific">Pistacia atlantica</name>
    <dbReference type="NCBI Taxonomy" id="434234"/>
    <lineage>
        <taxon>Eukaryota</taxon>
        <taxon>Viridiplantae</taxon>
        <taxon>Streptophyta</taxon>
        <taxon>Embryophyta</taxon>
        <taxon>Tracheophyta</taxon>
        <taxon>Spermatophyta</taxon>
        <taxon>Magnoliopsida</taxon>
        <taxon>eudicotyledons</taxon>
        <taxon>Gunneridae</taxon>
        <taxon>Pentapetalae</taxon>
        <taxon>rosids</taxon>
        <taxon>malvids</taxon>
        <taxon>Sapindales</taxon>
        <taxon>Anacardiaceae</taxon>
        <taxon>Pistacia</taxon>
    </lineage>
</organism>
<accession>A0ACC1BQV8</accession>
<dbReference type="Proteomes" id="UP001164250">
    <property type="component" value="Chromosome 3"/>
</dbReference>
<dbReference type="EMBL" id="CM047899">
    <property type="protein sequence ID" value="KAJ0101477.1"/>
    <property type="molecule type" value="Genomic_DNA"/>
</dbReference>
<comment type="caution">
    <text evidence="1">The sequence shown here is derived from an EMBL/GenBank/DDBJ whole genome shotgun (WGS) entry which is preliminary data.</text>
</comment>